<reference evidence="1" key="1">
    <citation type="submission" date="2021-03" db="EMBL/GenBank/DDBJ databases">
        <authorList>
            <consortium name="DOE Joint Genome Institute"/>
            <person name="Ahrendt S."/>
            <person name="Looney B.P."/>
            <person name="Miyauchi S."/>
            <person name="Morin E."/>
            <person name="Drula E."/>
            <person name="Courty P.E."/>
            <person name="Chicoki N."/>
            <person name="Fauchery L."/>
            <person name="Kohler A."/>
            <person name="Kuo A."/>
            <person name="Labutti K."/>
            <person name="Pangilinan J."/>
            <person name="Lipzen A."/>
            <person name="Riley R."/>
            <person name="Andreopoulos W."/>
            <person name="He G."/>
            <person name="Johnson J."/>
            <person name="Barry K.W."/>
            <person name="Grigoriev I.V."/>
            <person name="Nagy L."/>
            <person name="Hibbett D."/>
            <person name="Henrissat B."/>
            <person name="Matheny P.B."/>
            <person name="Labbe J."/>
            <person name="Martin F."/>
        </authorList>
    </citation>
    <scope>NUCLEOTIDE SEQUENCE</scope>
    <source>
        <strain evidence="1">HHB10654</strain>
    </source>
</reference>
<proteinExistence type="predicted"/>
<protein>
    <submittedName>
        <fullName evidence="1">NAD(P)-binding protein</fullName>
    </submittedName>
</protein>
<name>A0ACB8TAU9_9AGAM</name>
<dbReference type="EMBL" id="MU277196">
    <property type="protein sequence ID" value="KAI0065166.1"/>
    <property type="molecule type" value="Genomic_DNA"/>
</dbReference>
<organism evidence="1 2">
    <name type="scientific">Artomyces pyxidatus</name>
    <dbReference type="NCBI Taxonomy" id="48021"/>
    <lineage>
        <taxon>Eukaryota</taxon>
        <taxon>Fungi</taxon>
        <taxon>Dikarya</taxon>
        <taxon>Basidiomycota</taxon>
        <taxon>Agaricomycotina</taxon>
        <taxon>Agaricomycetes</taxon>
        <taxon>Russulales</taxon>
        <taxon>Auriscalpiaceae</taxon>
        <taxon>Artomyces</taxon>
    </lineage>
</organism>
<keyword evidence="2" id="KW-1185">Reference proteome</keyword>
<accession>A0ACB8TAU9</accession>
<comment type="caution">
    <text evidence="1">The sequence shown here is derived from an EMBL/GenBank/DDBJ whole genome shotgun (WGS) entry which is preliminary data.</text>
</comment>
<evidence type="ECO:0000313" key="2">
    <source>
        <dbReference type="Proteomes" id="UP000814140"/>
    </source>
</evidence>
<reference evidence="1" key="2">
    <citation type="journal article" date="2022" name="New Phytol.">
        <title>Evolutionary transition to the ectomycorrhizal habit in the genomes of a hyperdiverse lineage of mushroom-forming fungi.</title>
        <authorList>
            <person name="Looney B."/>
            <person name="Miyauchi S."/>
            <person name="Morin E."/>
            <person name="Drula E."/>
            <person name="Courty P.E."/>
            <person name="Kohler A."/>
            <person name="Kuo A."/>
            <person name="LaButti K."/>
            <person name="Pangilinan J."/>
            <person name="Lipzen A."/>
            <person name="Riley R."/>
            <person name="Andreopoulos W."/>
            <person name="He G."/>
            <person name="Johnson J."/>
            <person name="Nolan M."/>
            <person name="Tritt A."/>
            <person name="Barry K.W."/>
            <person name="Grigoriev I.V."/>
            <person name="Nagy L.G."/>
            <person name="Hibbett D."/>
            <person name="Henrissat B."/>
            <person name="Matheny P.B."/>
            <person name="Labbe J."/>
            <person name="Martin F.M."/>
        </authorList>
    </citation>
    <scope>NUCLEOTIDE SEQUENCE</scope>
    <source>
        <strain evidence="1">HHB10654</strain>
    </source>
</reference>
<evidence type="ECO:0000313" key="1">
    <source>
        <dbReference type="EMBL" id="KAI0065166.1"/>
    </source>
</evidence>
<sequence>MSLLVLASSDVDRVAASFTPEALQDLMAQVFYSSSASSKILSPPRSTIAMSNHTTLFMPARIDGIGTSVKVVSVPRAAHDDRGLPASTLVLDETTGAAKAIVNARALTALRTAAGSVLATALLHPPPTARPARLVAFGAGRQVQAHVDLLLAAYPSLTHVTVVNRAQNARLRALLAYLQTRHPTTRFTAAATPDVQEAVAAADFICTATSATSPLFPAAWVRPGAHLILVGSYTPAMHEVDAALVRRAGVVVVDSREACGAEAGELIAAGIGRDRMVELGELVDYRDPRTGEAGRWEPDARKCQSVRDAGDVTIFKSVGIGAQDVAIASAVVNKALGLGAGTMVKGYDA</sequence>
<gene>
    <name evidence="1" type="ORF">BV25DRAFT_1906259</name>
</gene>
<dbReference type="Proteomes" id="UP000814140">
    <property type="component" value="Unassembled WGS sequence"/>
</dbReference>